<protein>
    <submittedName>
        <fullName evidence="2">Uncharacterized protein</fullName>
    </submittedName>
</protein>
<gene>
    <name evidence="2" type="ORF">V5O48_014562</name>
</gene>
<reference evidence="2 3" key="1">
    <citation type="submission" date="2024-02" db="EMBL/GenBank/DDBJ databases">
        <title>A draft genome for the cacao thread blight pathogen Marasmius crinis-equi.</title>
        <authorList>
            <person name="Cohen S.P."/>
            <person name="Baruah I.K."/>
            <person name="Amoako-Attah I."/>
            <person name="Bukari Y."/>
            <person name="Meinhardt L.W."/>
            <person name="Bailey B.A."/>
        </authorList>
    </citation>
    <scope>NUCLEOTIDE SEQUENCE [LARGE SCALE GENOMIC DNA]</scope>
    <source>
        <strain evidence="2 3">GH-76</strain>
    </source>
</reference>
<evidence type="ECO:0000313" key="3">
    <source>
        <dbReference type="Proteomes" id="UP001465976"/>
    </source>
</evidence>
<comment type="caution">
    <text evidence="2">The sequence shown here is derived from an EMBL/GenBank/DDBJ whole genome shotgun (WGS) entry which is preliminary data.</text>
</comment>
<feature type="compositionally biased region" description="Low complexity" evidence="1">
    <location>
        <begin position="111"/>
        <end position="128"/>
    </location>
</feature>
<name>A0ABR3EX01_9AGAR</name>
<keyword evidence="3" id="KW-1185">Reference proteome</keyword>
<organism evidence="2 3">
    <name type="scientific">Marasmius crinis-equi</name>
    <dbReference type="NCBI Taxonomy" id="585013"/>
    <lineage>
        <taxon>Eukaryota</taxon>
        <taxon>Fungi</taxon>
        <taxon>Dikarya</taxon>
        <taxon>Basidiomycota</taxon>
        <taxon>Agaricomycotina</taxon>
        <taxon>Agaricomycetes</taxon>
        <taxon>Agaricomycetidae</taxon>
        <taxon>Agaricales</taxon>
        <taxon>Marasmiineae</taxon>
        <taxon>Marasmiaceae</taxon>
        <taxon>Marasmius</taxon>
    </lineage>
</organism>
<evidence type="ECO:0000313" key="2">
    <source>
        <dbReference type="EMBL" id="KAL0567436.1"/>
    </source>
</evidence>
<feature type="region of interest" description="Disordered" evidence="1">
    <location>
        <begin position="84"/>
        <end position="141"/>
    </location>
</feature>
<proteinExistence type="predicted"/>
<dbReference type="Proteomes" id="UP001465976">
    <property type="component" value="Unassembled WGS sequence"/>
</dbReference>
<dbReference type="EMBL" id="JBAHYK010001589">
    <property type="protein sequence ID" value="KAL0567436.1"/>
    <property type="molecule type" value="Genomic_DNA"/>
</dbReference>
<feature type="region of interest" description="Disordered" evidence="1">
    <location>
        <begin position="166"/>
        <end position="186"/>
    </location>
</feature>
<evidence type="ECO:0000256" key="1">
    <source>
        <dbReference type="SAM" id="MobiDB-lite"/>
    </source>
</evidence>
<accession>A0ABR3EX01</accession>
<sequence>KLYGRHYREYERKRHGGSQSSQRCCFRIYNLASEVLLVSEKLLEVGDRRYWAEWADSDADGGAIAEQFDEALEKGEAVGFFKQARRAKKEKPEVGEETRKRKREVDDVDGDSSSSASPPIIPQSPSSSQDEDPGDEDEIRGLLAEALLTLAILTKDEKRREELYARAEKESRGGLQLGAEEERMES</sequence>
<feature type="compositionally biased region" description="Basic and acidic residues" evidence="1">
    <location>
        <begin position="90"/>
        <end position="105"/>
    </location>
</feature>
<feature type="non-terminal residue" evidence="2">
    <location>
        <position position="1"/>
    </location>
</feature>
<feature type="compositionally biased region" description="Acidic residues" evidence="1">
    <location>
        <begin position="129"/>
        <end position="138"/>
    </location>
</feature>